<feature type="non-terminal residue" evidence="2">
    <location>
        <position position="1"/>
    </location>
</feature>
<evidence type="ECO:0008006" key="4">
    <source>
        <dbReference type="Google" id="ProtNLM"/>
    </source>
</evidence>
<dbReference type="AlphaFoldDB" id="A0A5J9TBM9"/>
<dbReference type="OrthoDB" id="905355at2759"/>
<keyword evidence="1" id="KW-0732">Signal</keyword>
<evidence type="ECO:0000313" key="3">
    <source>
        <dbReference type="Proteomes" id="UP000324897"/>
    </source>
</evidence>
<name>A0A5J9TBM9_9POAL</name>
<comment type="caution">
    <text evidence="2">The sequence shown here is derived from an EMBL/GenBank/DDBJ whole genome shotgun (WGS) entry which is preliminary data.</text>
</comment>
<reference evidence="2 3" key="1">
    <citation type="journal article" date="2019" name="Sci. Rep.">
        <title>A high-quality genome of Eragrostis curvula grass provides insights into Poaceae evolution and supports new strategies to enhance forage quality.</title>
        <authorList>
            <person name="Carballo J."/>
            <person name="Santos B.A.C.M."/>
            <person name="Zappacosta D."/>
            <person name="Garbus I."/>
            <person name="Selva J.P."/>
            <person name="Gallo C.A."/>
            <person name="Diaz A."/>
            <person name="Albertini E."/>
            <person name="Caccamo M."/>
            <person name="Echenique V."/>
        </authorList>
    </citation>
    <scope>NUCLEOTIDE SEQUENCE [LARGE SCALE GENOMIC DNA]</scope>
    <source>
        <strain evidence="3">cv. Victoria</strain>
        <tissue evidence="2">Leaf</tissue>
    </source>
</reference>
<feature type="signal peptide" evidence="1">
    <location>
        <begin position="1"/>
        <end position="27"/>
    </location>
</feature>
<dbReference type="InterPro" id="IPR040404">
    <property type="entry name" value="Phylloplanin-like"/>
</dbReference>
<dbReference type="Gramene" id="TVU08715">
    <property type="protein sequence ID" value="TVU08715"/>
    <property type="gene ID" value="EJB05_42127"/>
</dbReference>
<proteinExistence type="predicted"/>
<dbReference type="Proteomes" id="UP000324897">
    <property type="component" value="Chromosome 3"/>
</dbReference>
<dbReference type="EMBL" id="RWGY01000039">
    <property type="protein sequence ID" value="TVU08715.1"/>
    <property type="molecule type" value="Genomic_DNA"/>
</dbReference>
<evidence type="ECO:0000313" key="2">
    <source>
        <dbReference type="EMBL" id="TVU08715.1"/>
    </source>
</evidence>
<accession>A0A5J9TBM9</accession>
<keyword evidence="3" id="KW-1185">Reference proteome</keyword>
<sequence length="162" mass="16238">MRPKCLVLAVLFIVAATVSLMLRGAKAGTRASTDVLISGIVPCSIGSAIDVAEAPVFPDAGLQLECGGKTVADATTNGTGAFLINLGSVGTDLLTVLLENQCKVVVITPLAACNVSLAVATGMLTAPLQLMGNGDVGRILGQIIGGLVGGILNLVPQPFSLV</sequence>
<dbReference type="PANTHER" id="PTHR34458:SF5">
    <property type="entry name" value="POLLEN OLE E 1 ALLERGEN AND EXTENSIN FAMILY PROTEIN"/>
    <property type="match status" value="1"/>
</dbReference>
<feature type="chain" id="PRO_5023880598" description="Phylloplanin" evidence="1">
    <location>
        <begin position="28"/>
        <end position="162"/>
    </location>
</feature>
<gene>
    <name evidence="2" type="ORF">EJB05_42127</name>
</gene>
<protein>
    <recommendedName>
        <fullName evidence="4">Phylloplanin</fullName>
    </recommendedName>
</protein>
<evidence type="ECO:0000256" key="1">
    <source>
        <dbReference type="SAM" id="SignalP"/>
    </source>
</evidence>
<dbReference type="PANTHER" id="PTHR34458">
    <property type="entry name" value="POLLEN OLE E 1 ALLERGEN AND EXTENSIN FAMILY PROTEIN-RELATED"/>
    <property type="match status" value="1"/>
</dbReference>
<organism evidence="2 3">
    <name type="scientific">Eragrostis curvula</name>
    <name type="common">weeping love grass</name>
    <dbReference type="NCBI Taxonomy" id="38414"/>
    <lineage>
        <taxon>Eukaryota</taxon>
        <taxon>Viridiplantae</taxon>
        <taxon>Streptophyta</taxon>
        <taxon>Embryophyta</taxon>
        <taxon>Tracheophyta</taxon>
        <taxon>Spermatophyta</taxon>
        <taxon>Magnoliopsida</taxon>
        <taxon>Liliopsida</taxon>
        <taxon>Poales</taxon>
        <taxon>Poaceae</taxon>
        <taxon>PACMAD clade</taxon>
        <taxon>Chloridoideae</taxon>
        <taxon>Eragrostideae</taxon>
        <taxon>Eragrostidinae</taxon>
        <taxon>Eragrostis</taxon>
    </lineage>
</organism>